<dbReference type="InterPro" id="IPR002060">
    <property type="entry name" value="Squ/phyt_synthse"/>
</dbReference>
<feature type="region of interest" description="Disordered" evidence="2">
    <location>
        <begin position="1"/>
        <end position="24"/>
    </location>
</feature>
<dbReference type="SFLD" id="SFLDG01212">
    <property type="entry name" value="Phytoene_synthase_like"/>
    <property type="match status" value="2"/>
</dbReference>
<keyword evidence="4" id="KW-1185">Reference proteome</keyword>
<dbReference type="EMBL" id="FQZF01000003">
    <property type="protein sequence ID" value="SHI53589.1"/>
    <property type="molecule type" value="Genomic_DNA"/>
</dbReference>
<dbReference type="InterPro" id="IPR033904">
    <property type="entry name" value="Trans_IPPS_HH"/>
</dbReference>
<dbReference type="Proteomes" id="UP000184387">
    <property type="component" value="Unassembled WGS sequence"/>
</dbReference>
<proteinExistence type="predicted"/>
<evidence type="ECO:0000313" key="4">
    <source>
        <dbReference type="Proteomes" id="UP000184387"/>
    </source>
</evidence>
<sequence>MGHKRPTMSASIAAGPATRGPDSENFPVASRLLAPEVRGRVLAFYRVVRLADDIADAPDLPAQEKLRRLDLIEAALDGGPGVPEATALRESGTGVEEARAMLTAFRRDSRSESCADWNALADYCAYSANPVGRMLLRLHGEEDADAVRAADALCTVLQVLNHLQDMGDDRRELGRIYLPQDWMDQVGGEEAVFTEAAPRRAVLDALLDRTDTLLDVAAALPRLLRSRRLAFQSATTIGCARRLLARLRAADPMARRVALTKGDVLSALAGAPRGGPSDAALVRARVARAGSSFSRGMASLRGERRRALYAVYAFCRSVDDIADGAAPEAEKRRFLAEWRGKLDAPDCAVSRELARARVIFDLPKSECEAMIDGMETDSTARLRIPDEAALDLYCRRVAGSVGVLSVRIFGAPEAEAFGLALGRTLQLVNILRDIDEDAVRDRVYIPLSWLGPDADPQTLLARPDLHDACDRLLTRAEGGFAAAEAALVGANARPLRPARVMMWAYHRILQRLATRGFQPPRLRPRLGPAEKARLAAMALGW</sequence>
<accession>A0A1M6BXS8</accession>
<name>A0A1M6BXS8_9PROT</name>
<dbReference type="GO" id="GO:0004311">
    <property type="term" value="F:geranylgeranyl diphosphate synthase activity"/>
    <property type="evidence" value="ECO:0007669"/>
    <property type="project" value="InterPro"/>
</dbReference>
<dbReference type="AlphaFoldDB" id="A0A1M6BXS8"/>
<dbReference type="InterPro" id="IPR044843">
    <property type="entry name" value="Trans_IPPS_bact-type"/>
</dbReference>
<dbReference type="GO" id="GO:0051996">
    <property type="term" value="F:squalene synthase [NAD(P)H] activity"/>
    <property type="evidence" value="ECO:0007669"/>
    <property type="project" value="InterPro"/>
</dbReference>
<keyword evidence="1" id="KW-0808">Transferase</keyword>
<evidence type="ECO:0000256" key="2">
    <source>
        <dbReference type="SAM" id="MobiDB-lite"/>
    </source>
</evidence>
<evidence type="ECO:0000313" key="3">
    <source>
        <dbReference type="EMBL" id="SHI53589.1"/>
    </source>
</evidence>
<protein>
    <submittedName>
        <fullName evidence="3">Phytoene synthase</fullName>
    </submittedName>
</protein>
<dbReference type="SUPFAM" id="SSF48576">
    <property type="entry name" value="Terpenoid synthases"/>
    <property type="match status" value="2"/>
</dbReference>
<dbReference type="InterPro" id="IPR008949">
    <property type="entry name" value="Isoprenoid_synthase_dom_sf"/>
</dbReference>
<dbReference type="STRING" id="198092.SAMN02745194_00518"/>
<gene>
    <name evidence="3" type="ORF">SAMN02745194_00518</name>
</gene>
<dbReference type="SFLD" id="SFLDS00005">
    <property type="entry name" value="Isoprenoid_Synthase_Type_I"/>
    <property type="match status" value="2"/>
</dbReference>
<dbReference type="InterPro" id="IPR019845">
    <property type="entry name" value="Squalene/phytoene_synthase_CS"/>
</dbReference>
<dbReference type="GO" id="GO:0016117">
    <property type="term" value="P:carotenoid biosynthetic process"/>
    <property type="evidence" value="ECO:0007669"/>
    <property type="project" value="UniProtKB-ARBA"/>
</dbReference>
<dbReference type="Pfam" id="PF00494">
    <property type="entry name" value="SQS_PSY"/>
    <property type="match status" value="2"/>
</dbReference>
<dbReference type="CDD" id="cd00683">
    <property type="entry name" value="Trans_IPPS_HH"/>
    <property type="match status" value="1"/>
</dbReference>
<evidence type="ECO:0000256" key="1">
    <source>
        <dbReference type="ARBA" id="ARBA00022679"/>
    </source>
</evidence>
<dbReference type="SFLD" id="SFLDG01018">
    <property type="entry name" value="Squalene/Phytoene_Synthase_Lik"/>
    <property type="match status" value="2"/>
</dbReference>
<organism evidence="3 4">
    <name type="scientific">Muricoccus roseus</name>
    <dbReference type="NCBI Taxonomy" id="198092"/>
    <lineage>
        <taxon>Bacteria</taxon>
        <taxon>Pseudomonadati</taxon>
        <taxon>Pseudomonadota</taxon>
        <taxon>Alphaproteobacteria</taxon>
        <taxon>Acetobacterales</taxon>
        <taxon>Roseomonadaceae</taxon>
        <taxon>Muricoccus</taxon>
    </lineage>
</organism>
<dbReference type="OrthoDB" id="9807580at2"/>
<dbReference type="PROSITE" id="PS01045">
    <property type="entry name" value="SQUALEN_PHYTOEN_SYN_2"/>
    <property type="match status" value="1"/>
</dbReference>
<dbReference type="Gene3D" id="1.10.600.10">
    <property type="entry name" value="Farnesyl Diphosphate Synthase"/>
    <property type="match status" value="2"/>
</dbReference>
<reference evidence="3 4" key="1">
    <citation type="submission" date="2016-11" db="EMBL/GenBank/DDBJ databases">
        <authorList>
            <person name="Jaros S."/>
            <person name="Januszkiewicz K."/>
            <person name="Wedrychowicz H."/>
        </authorList>
    </citation>
    <scope>NUCLEOTIDE SEQUENCE [LARGE SCALE GENOMIC DNA]</scope>
    <source>
        <strain evidence="3 4">DSM 14916</strain>
    </source>
</reference>
<dbReference type="PANTHER" id="PTHR31480">
    <property type="entry name" value="BIFUNCTIONAL LYCOPENE CYCLASE/PHYTOENE SYNTHASE"/>
    <property type="match status" value="1"/>
</dbReference>